<keyword evidence="4" id="KW-1185">Reference proteome</keyword>
<accession>A0A8H4QLE3</accession>
<name>A0A8H4QLE3_9AGAR</name>
<dbReference type="Proteomes" id="UP000521872">
    <property type="component" value="Unassembled WGS sequence"/>
</dbReference>
<feature type="region of interest" description="Disordered" evidence="2">
    <location>
        <begin position="64"/>
        <end position="177"/>
    </location>
</feature>
<feature type="region of interest" description="Disordered" evidence="2">
    <location>
        <begin position="1"/>
        <end position="21"/>
    </location>
</feature>
<sequence>MSPQGQQQGIHSPQLPNNRNISMDFTKGIATEVRILLAEIGKLRDERRQLQYEIAELMSVRSKFSPNGEFQPEWKPPAIEAPPPEAPPAIEDAPHPQAKPGWRVVHKRPERKARTVPKAIAAPTAAAPPPPPPVKQEAPAWAQWRPNPLVAPTISPAPPAHVPPRNGLFGPSTPPPK</sequence>
<proteinExistence type="predicted"/>
<gene>
    <name evidence="3" type="ORF">D9613_010791</name>
</gene>
<feature type="coiled-coil region" evidence="1">
    <location>
        <begin position="33"/>
        <end position="60"/>
    </location>
</feature>
<comment type="caution">
    <text evidence="3">The sequence shown here is derived from an EMBL/GenBank/DDBJ whole genome shotgun (WGS) entry which is preliminary data.</text>
</comment>
<dbReference type="EMBL" id="JAACJL010000046">
    <property type="protein sequence ID" value="KAF4613292.1"/>
    <property type="molecule type" value="Genomic_DNA"/>
</dbReference>
<keyword evidence="1" id="KW-0175">Coiled coil</keyword>
<dbReference type="AlphaFoldDB" id="A0A8H4QLE3"/>
<evidence type="ECO:0000313" key="4">
    <source>
        <dbReference type="Proteomes" id="UP000521872"/>
    </source>
</evidence>
<evidence type="ECO:0000313" key="3">
    <source>
        <dbReference type="EMBL" id="KAF4613292.1"/>
    </source>
</evidence>
<organism evidence="3 4">
    <name type="scientific">Agrocybe pediades</name>
    <dbReference type="NCBI Taxonomy" id="84607"/>
    <lineage>
        <taxon>Eukaryota</taxon>
        <taxon>Fungi</taxon>
        <taxon>Dikarya</taxon>
        <taxon>Basidiomycota</taxon>
        <taxon>Agaricomycotina</taxon>
        <taxon>Agaricomycetes</taxon>
        <taxon>Agaricomycetidae</taxon>
        <taxon>Agaricales</taxon>
        <taxon>Agaricineae</taxon>
        <taxon>Strophariaceae</taxon>
        <taxon>Agrocybe</taxon>
    </lineage>
</organism>
<protein>
    <submittedName>
        <fullName evidence="3">Uncharacterized protein</fullName>
    </submittedName>
</protein>
<reference evidence="3 4" key="1">
    <citation type="submission" date="2019-12" db="EMBL/GenBank/DDBJ databases">
        <authorList>
            <person name="Floudas D."/>
            <person name="Bentzer J."/>
            <person name="Ahren D."/>
            <person name="Johansson T."/>
            <person name="Persson P."/>
            <person name="Tunlid A."/>
        </authorList>
    </citation>
    <scope>NUCLEOTIDE SEQUENCE [LARGE SCALE GENOMIC DNA]</scope>
    <source>
        <strain evidence="3 4">CBS 102.39</strain>
    </source>
</reference>
<evidence type="ECO:0000256" key="1">
    <source>
        <dbReference type="SAM" id="Coils"/>
    </source>
</evidence>
<feature type="compositionally biased region" description="Basic residues" evidence="2">
    <location>
        <begin position="104"/>
        <end position="115"/>
    </location>
</feature>
<evidence type="ECO:0000256" key="2">
    <source>
        <dbReference type="SAM" id="MobiDB-lite"/>
    </source>
</evidence>